<evidence type="ECO:0000313" key="4">
    <source>
        <dbReference type="EMBL" id="KAK6944526.1"/>
    </source>
</evidence>
<protein>
    <recommendedName>
        <fullName evidence="3">F-box domain-containing protein</fullName>
    </recommendedName>
</protein>
<dbReference type="AlphaFoldDB" id="A0AAN8W9Q0"/>
<proteinExistence type="predicted"/>
<organism evidence="4 5">
    <name type="scientific">Dillenia turbinata</name>
    <dbReference type="NCBI Taxonomy" id="194707"/>
    <lineage>
        <taxon>Eukaryota</taxon>
        <taxon>Viridiplantae</taxon>
        <taxon>Streptophyta</taxon>
        <taxon>Embryophyta</taxon>
        <taxon>Tracheophyta</taxon>
        <taxon>Spermatophyta</taxon>
        <taxon>Magnoliopsida</taxon>
        <taxon>eudicotyledons</taxon>
        <taxon>Gunneridae</taxon>
        <taxon>Pentapetalae</taxon>
        <taxon>Dilleniales</taxon>
        <taxon>Dilleniaceae</taxon>
        <taxon>Dillenia</taxon>
    </lineage>
</organism>
<dbReference type="InterPro" id="IPR036047">
    <property type="entry name" value="F-box-like_dom_sf"/>
</dbReference>
<evidence type="ECO:0000256" key="2">
    <source>
        <dbReference type="SAM" id="Phobius"/>
    </source>
</evidence>
<evidence type="ECO:0000313" key="5">
    <source>
        <dbReference type="Proteomes" id="UP001370490"/>
    </source>
</evidence>
<reference evidence="4 5" key="1">
    <citation type="submission" date="2023-12" db="EMBL/GenBank/DDBJ databases">
        <title>A high-quality genome assembly for Dillenia turbinata (Dilleniales).</title>
        <authorList>
            <person name="Chanderbali A."/>
        </authorList>
    </citation>
    <scope>NUCLEOTIDE SEQUENCE [LARGE SCALE GENOMIC DNA]</scope>
    <source>
        <strain evidence="4">LSX21</strain>
        <tissue evidence="4">Leaf</tissue>
    </source>
</reference>
<keyword evidence="5" id="KW-1185">Reference proteome</keyword>
<dbReference type="Proteomes" id="UP001370490">
    <property type="component" value="Unassembled WGS sequence"/>
</dbReference>
<dbReference type="Pfam" id="PF12937">
    <property type="entry name" value="F-box-like"/>
    <property type="match status" value="1"/>
</dbReference>
<keyword evidence="2" id="KW-0472">Membrane</keyword>
<evidence type="ECO:0000259" key="3">
    <source>
        <dbReference type="Pfam" id="PF12937"/>
    </source>
</evidence>
<gene>
    <name evidence="4" type="ORF">RJ641_025628</name>
</gene>
<sequence length="291" mass="33902">MSVLPDELWRTILESGIRCSSLNYRDLCCVSMTSRRLHRLSLEDSFWSLLLASDFPTHNHDLSSSSQISSQKSLYKLRFEKDRMRKLAAHRRAVLRMESQVADQERKLQAIEDRSSAEKDRLDASLSELSNLQRARQASVALNVWQPEVIRCRQKQIVEQCVVPVNYRINALQMEIKLCKQHLLGFDKAYRDATEKLQAAREKLESLKYHPLRDYQFTSCTPVVFNESIVKSKKLKLQISNCKAFGSLFLVAFLFLHYDFSLFAYAIRAIKMLLSLFWHILFCRISLGMIK</sequence>
<dbReference type="Gene3D" id="1.20.1280.50">
    <property type="match status" value="1"/>
</dbReference>
<dbReference type="InterPro" id="IPR001810">
    <property type="entry name" value="F-box_dom"/>
</dbReference>
<accession>A0AAN8W9Q0</accession>
<keyword evidence="2" id="KW-1133">Transmembrane helix</keyword>
<comment type="caution">
    <text evidence="4">The sequence shown here is derived from an EMBL/GenBank/DDBJ whole genome shotgun (WGS) entry which is preliminary data.</text>
</comment>
<dbReference type="SUPFAM" id="SSF81383">
    <property type="entry name" value="F-box domain"/>
    <property type="match status" value="1"/>
</dbReference>
<keyword evidence="1" id="KW-0175">Coiled coil</keyword>
<name>A0AAN8W9Q0_9MAGN</name>
<evidence type="ECO:0000256" key="1">
    <source>
        <dbReference type="SAM" id="Coils"/>
    </source>
</evidence>
<feature type="domain" description="F-box" evidence="3">
    <location>
        <begin position="2"/>
        <end position="48"/>
    </location>
</feature>
<feature type="transmembrane region" description="Helical" evidence="2">
    <location>
        <begin position="272"/>
        <end position="290"/>
    </location>
</feature>
<feature type="transmembrane region" description="Helical" evidence="2">
    <location>
        <begin position="244"/>
        <end position="265"/>
    </location>
</feature>
<dbReference type="EMBL" id="JBAMMX010000003">
    <property type="protein sequence ID" value="KAK6944526.1"/>
    <property type="molecule type" value="Genomic_DNA"/>
</dbReference>
<feature type="coiled-coil region" evidence="1">
    <location>
        <begin position="87"/>
        <end position="121"/>
    </location>
</feature>
<keyword evidence="2" id="KW-0812">Transmembrane</keyword>